<evidence type="ECO:0000313" key="1">
    <source>
        <dbReference type="EMBL" id="GIN58109.1"/>
    </source>
</evidence>
<sequence length="58" mass="6823">MDEIINELKQHLYARADQLRTNLDDSELKHDCIALVEAINILEQRAYGRMITHLFNII</sequence>
<dbReference type="EMBL" id="BORB01000019">
    <property type="protein sequence ID" value="GIN58109.1"/>
    <property type="molecule type" value="Genomic_DNA"/>
</dbReference>
<keyword evidence="2" id="KW-1185">Reference proteome</keyword>
<protein>
    <submittedName>
        <fullName evidence="1">Uncharacterized protein</fullName>
    </submittedName>
</protein>
<dbReference type="Proteomes" id="UP000679950">
    <property type="component" value="Unassembled WGS sequence"/>
</dbReference>
<evidence type="ECO:0000313" key="2">
    <source>
        <dbReference type="Proteomes" id="UP000679950"/>
    </source>
</evidence>
<reference evidence="1 2" key="1">
    <citation type="submission" date="2021-03" db="EMBL/GenBank/DDBJ databases">
        <title>Antimicrobial resistance genes in bacteria isolated from Japanese honey, and their potential for conferring macrolide and lincosamide resistance in the American foulbrood pathogen Paenibacillus larvae.</title>
        <authorList>
            <person name="Okamoto M."/>
            <person name="Kumagai M."/>
            <person name="Kanamori H."/>
            <person name="Takamatsu D."/>
        </authorList>
    </citation>
    <scope>NUCLEOTIDE SEQUENCE [LARGE SCALE GENOMIC DNA]</scope>
    <source>
        <strain evidence="1 2">J8TS2</strain>
    </source>
</reference>
<name>A0ABQ4KKW4_9BACI</name>
<organism evidence="1 2">
    <name type="scientific">Lederbergia ruris</name>
    <dbReference type="NCBI Taxonomy" id="217495"/>
    <lineage>
        <taxon>Bacteria</taxon>
        <taxon>Bacillati</taxon>
        <taxon>Bacillota</taxon>
        <taxon>Bacilli</taxon>
        <taxon>Bacillales</taxon>
        <taxon>Bacillaceae</taxon>
        <taxon>Lederbergia</taxon>
    </lineage>
</organism>
<gene>
    <name evidence="1" type="ORF">J8TS2_24280</name>
</gene>
<accession>A0ABQ4KKW4</accession>
<proteinExistence type="predicted"/>
<comment type="caution">
    <text evidence="1">The sequence shown here is derived from an EMBL/GenBank/DDBJ whole genome shotgun (WGS) entry which is preliminary data.</text>
</comment>